<keyword evidence="1" id="KW-0812">Transmembrane</keyword>
<dbReference type="AlphaFoldDB" id="A0A6N7C0P2"/>
<comment type="caution">
    <text evidence="2">The sequence shown here is derived from an EMBL/GenBank/DDBJ whole genome shotgun (WGS) entry which is preliminary data.</text>
</comment>
<dbReference type="Proteomes" id="UP000471465">
    <property type="component" value="Unassembled WGS sequence"/>
</dbReference>
<protein>
    <submittedName>
        <fullName evidence="2">Uncharacterized protein</fullName>
    </submittedName>
</protein>
<accession>A0A6N7C0P2</accession>
<keyword evidence="1" id="KW-0472">Membrane</keyword>
<name>A0A6N7C0P2_9GAMM</name>
<gene>
    <name evidence="2" type="ORF">FQV37_397</name>
</gene>
<proteinExistence type="predicted"/>
<reference evidence="2 3" key="1">
    <citation type="submission" date="2019-09" db="EMBL/GenBank/DDBJ databases">
        <title>Draft genome sequence of Psychrobacter nivimaris LAMA 639, in search for biotechnological relevant genes.</title>
        <authorList>
            <person name="Lima A.O.S."/>
            <person name="Staloch B.E.K."/>
            <person name="Freitas R.C."/>
            <person name="Niero H."/>
            <person name="Silva M.A.C."/>
        </authorList>
    </citation>
    <scope>NUCLEOTIDE SEQUENCE [LARGE SCALE GENOMIC DNA]</scope>
    <source>
        <strain evidence="2 3">LAMA 639</strain>
    </source>
</reference>
<keyword evidence="3" id="KW-1185">Reference proteome</keyword>
<feature type="transmembrane region" description="Helical" evidence="1">
    <location>
        <begin position="12"/>
        <end position="31"/>
    </location>
</feature>
<evidence type="ECO:0000256" key="1">
    <source>
        <dbReference type="SAM" id="Phobius"/>
    </source>
</evidence>
<sequence length="37" mass="4337">MGSSLKLLYHCFFRYVAIIMNCDVSILYQAAYFSRLV</sequence>
<evidence type="ECO:0000313" key="3">
    <source>
        <dbReference type="Proteomes" id="UP000471465"/>
    </source>
</evidence>
<keyword evidence="1" id="KW-1133">Transmembrane helix</keyword>
<dbReference type="EMBL" id="VZIZ01000014">
    <property type="protein sequence ID" value="KAF0568893.1"/>
    <property type="molecule type" value="Genomic_DNA"/>
</dbReference>
<organism evidence="2 3">
    <name type="scientific">Psychrobacter nivimaris</name>
    <dbReference type="NCBI Taxonomy" id="281738"/>
    <lineage>
        <taxon>Bacteria</taxon>
        <taxon>Pseudomonadati</taxon>
        <taxon>Pseudomonadota</taxon>
        <taxon>Gammaproteobacteria</taxon>
        <taxon>Moraxellales</taxon>
        <taxon>Moraxellaceae</taxon>
        <taxon>Psychrobacter</taxon>
    </lineage>
</organism>
<evidence type="ECO:0000313" key="2">
    <source>
        <dbReference type="EMBL" id="KAF0568893.1"/>
    </source>
</evidence>